<accession>A2DKM9</accession>
<organism evidence="1 2">
    <name type="scientific">Trichomonas vaginalis (strain ATCC PRA-98 / G3)</name>
    <dbReference type="NCBI Taxonomy" id="412133"/>
    <lineage>
        <taxon>Eukaryota</taxon>
        <taxon>Metamonada</taxon>
        <taxon>Parabasalia</taxon>
        <taxon>Trichomonadida</taxon>
        <taxon>Trichomonadidae</taxon>
        <taxon>Trichomonas</taxon>
    </lineage>
</organism>
<dbReference type="RefSeq" id="XP_001579998.1">
    <property type="nucleotide sequence ID" value="XM_001579948.1"/>
</dbReference>
<dbReference type="KEGG" id="tva:5464532"/>
<name>A2DKM9_TRIV3</name>
<evidence type="ECO:0000313" key="2">
    <source>
        <dbReference type="Proteomes" id="UP000001542"/>
    </source>
</evidence>
<protein>
    <submittedName>
        <fullName evidence="1">Uncharacterized protein</fullName>
    </submittedName>
</protein>
<dbReference type="EMBL" id="DS113212">
    <property type="protein sequence ID" value="EAY19012.1"/>
    <property type="molecule type" value="Genomic_DNA"/>
</dbReference>
<dbReference type="PANTHER" id="PTHR24182">
    <property type="entry name" value="ANKYRIN REPEAT AND SOCS BOX CONTAINING 4"/>
    <property type="match status" value="1"/>
</dbReference>
<reference evidence="1" key="1">
    <citation type="submission" date="2006-10" db="EMBL/GenBank/DDBJ databases">
        <authorList>
            <person name="Amadeo P."/>
            <person name="Zhao Q."/>
            <person name="Wortman J."/>
            <person name="Fraser-Liggett C."/>
            <person name="Carlton J."/>
        </authorList>
    </citation>
    <scope>NUCLEOTIDE SEQUENCE</scope>
    <source>
        <strain evidence="1">G3</strain>
    </source>
</reference>
<keyword evidence="2" id="KW-1185">Reference proteome</keyword>
<sequence>MSDEDIDLNKFNELQSIYKYCIDLYTALYQLKTEKEEELNSIYKNIRVVLIDSNKNSPQNILKDILDIIPYNNRYTKSYLYLAKLISDEYQVKEISNVISI</sequence>
<dbReference type="InParanoid" id="A2DKM9"/>
<reference evidence="1" key="2">
    <citation type="journal article" date="2007" name="Science">
        <title>Draft genome sequence of the sexually transmitted pathogen Trichomonas vaginalis.</title>
        <authorList>
            <person name="Carlton J.M."/>
            <person name="Hirt R.P."/>
            <person name="Silva J.C."/>
            <person name="Delcher A.L."/>
            <person name="Schatz M."/>
            <person name="Zhao Q."/>
            <person name="Wortman J.R."/>
            <person name="Bidwell S.L."/>
            <person name="Alsmark U.C.M."/>
            <person name="Besteiro S."/>
            <person name="Sicheritz-Ponten T."/>
            <person name="Noel C.J."/>
            <person name="Dacks J.B."/>
            <person name="Foster P.G."/>
            <person name="Simillion C."/>
            <person name="Van de Peer Y."/>
            <person name="Miranda-Saavedra D."/>
            <person name="Barton G.J."/>
            <person name="Westrop G.D."/>
            <person name="Mueller S."/>
            <person name="Dessi D."/>
            <person name="Fiori P.L."/>
            <person name="Ren Q."/>
            <person name="Paulsen I."/>
            <person name="Zhang H."/>
            <person name="Bastida-Corcuera F.D."/>
            <person name="Simoes-Barbosa A."/>
            <person name="Brown M.T."/>
            <person name="Hayes R.D."/>
            <person name="Mukherjee M."/>
            <person name="Okumura C.Y."/>
            <person name="Schneider R."/>
            <person name="Smith A.J."/>
            <person name="Vanacova S."/>
            <person name="Villalvazo M."/>
            <person name="Haas B.J."/>
            <person name="Pertea M."/>
            <person name="Feldblyum T.V."/>
            <person name="Utterback T.R."/>
            <person name="Shu C.L."/>
            <person name="Osoegawa K."/>
            <person name="de Jong P.J."/>
            <person name="Hrdy I."/>
            <person name="Horvathova L."/>
            <person name="Zubacova Z."/>
            <person name="Dolezal P."/>
            <person name="Malik S.B."/>
            <person name="Logsdon J.M. Jr."/>
            <person name="Henze K."/>
            <person name="Gupta A."/>
            <person name="Wang C.C."/>
            <person name="Dunne R.L."/>
            <person name="Upcroft J.A."/>
            <person name="Upcroft P."/>
            <person name="White O."/>
            <person name="Salzberg S.L."/>
            <person name="Tang P."/>
            <person name="Chiu C.-H."/>
            <person name="Lee Y.-S."/>
            <person name="Embley T.M."/>
            <person name="Coombs G.H."/>
            <person name="Mottram J.C."/>
            <person name="Tachezy J."/>
            <person name="Fraser-Liggett C.M."/>
            <person name="Johnson P.J."/>
        </authorList>
    </citation>
    <scope>NUCLEOTIDE SEQUENCE [LARGE SCALE GENOMIC DNA]</scope>
    <source>
        <strain evidence="1">G3</strain>
    </source>
</reference>
<proteinExistence type="predicted"/>
<dbReference type="AlphaFoldDB" id="A2DKM9"/>
<dbReference type="VEuPathDB" id="TrichDB:TVAGG3_0561080"/>
<evidence type="ECO:0000313" key="1">
    <source>
        <dbReference type="EMBL" id="EAY19012.1"/>
    </source>
</evidence>
<dbReference type="Proteomes" id="UP000001542">
    <property type="component" value="Unassembled WGS sequence"/>
</dbReference>
<gene>
    <name evidence="1" type="ORF">TVAG_246910</name>
</gene>
<dbReference type="PANTHER" id="PTHR24182:SF13">
    <property type="entry name" value="LD18443P"/>
    <property type="match status" value="1"/>
</dbReference>